<organism evidence="1 2">
    <name type="scientific">Amycolatopsis sulphurea</name>
    <dbReference type="NCBI Taxonomy" id="76022"/>
    <lineage>
        <taxon>Bacteria</taxon>
        <taxon>Bacillati</taxon>
        <taxon>Actinomycetota</taxon>
        <taxon>Actinomycetes</taxon>
        <taxon>Pseudonocardiales</taxon>
        <taxon>Pseudonocardiaceae</taxon>
        <taxon>Amycolatopsis</taxon>
    </lineage>
</organism>
<keyword evidence="2" id="KW-1185">Reference proteome</keyword>
<evidence type="ECO:0000313" key="1">
    <source>
        <dbReference type="EMBL" id="PFG49606.1"/>
    </source>
</evidence>
<protein>
    <submittedName>
        <fullName evidence="1">Uncharacterized protein</fullName>
    </submittedName>
</protein>
<evidence type="ECO:0000313" key="2">
    <source>
        <dbReference type="Proteomes" id="UP000243542"/>
    </source>
</evidence>
<name>A0A2A9FFQ7_9PSEU</name>
<dbReference type="Proteomes" id="UP000243542">
    <property type="component" value="Unassembled WGS sequence"/>
</dbReference>
<reference evidence="1 2" key="1">
    <citation type="submission" date="2017-10" db="EMBL/GenBank/DDBJ databases">
        <title>Sequencing the genomes of 1000 actinobacteria strains.</title>
        <authorList>
            <person name="Klenk H.-P."/>
        </authorList>
    </citation>
    <scope>NUCLEOTIDE SEQUENCE [LARGE SCALE GENOMIC DNA]</scope>
    <source>
        <strain evidence="1 2">DSM 46092</strain>
    </source>
</reference>
<comment type="caution">
    <text evidence="1">The sequence shown here is derived from an EMBL/GenBank/DDBJ whole genome shotgun (WGS) entry which is preliminary data.</text>
</comment>
<sequence length="39" mass="4074">MGVIQWGESRSDGAVKTGKTLRMTAVAPPGRVCRVETAG</sequence>
<gene>
    <name evidence="1" type="ORF">ATK36_4766</name>
</gene>
<dbReference type="AlphaFoldDB" id="A0A2A9FFQ7"/>
<accession>A0A2A9FFQ7</accession>
<proteinExistence type="predicted"/>
<dbReference type="EMBL" id="PDJK01000002">
    <property type="protein sequence ID" value="PFG49606.1"/>
    <property type="molecule type" value="Genomic_DNA"/>
</dbReference>